<keyword evidence="2" id="KW-0812">Transmembrane</keyword>
<reference evidence="3" key="1">
    <citation type="submission" date="2022-12" db="EMBL/GenBank/DDBJ databases">
        <title>Genome assemblies of Blomia tropicalis.</title>
        <authorList>
            <person name="Cui Y."/>
        </authorList>
    </citation>
    <scope>NUCLEOTIDE SEQUENCE</scope>
    <source>
        <tissue evidence="3">Adult mites</tissue>
    </source>
</reference>
<protein>
    <submittedName>
        <fullName evidence="3">Uncharacterized protein</fullName>
    </submittedName>
</protein>
<keyword evidence="4" id="KW-1185">Reference proteome</keyword>
<evidence type="ECO:0000256" key="2">
    <source>
        <dbReference type="SAM" id="Phobius"/>
    </source>
</evidence>
<feature type="compositionally biased region" description="Polar residues" evidence="1">
    <location>
        <begin position="502"/>
        <end position="516"/>
    </location>
</feature>
<feature type="transmembrane region" description="Helical" evidence="2">
    <location>
        <begin position="354"/>
        <end position="373"/>
    </location>
</feature>
<evidence type="ECO:0000256" key="1">
    <source>
        <dbReference type="SAM" id="MobiDB-lite"/>
    </source>
</evidence>
<dbReference type="SUPFAM" id="SSF63825">
    <property type="entry name" value="YWTD domain"/>
    <property type="match status" value="1"/>
</dbReference>
<dbReference type="InterPro" id="IPR011042">
    <property type="entry name" value="6-blade_b-propeller_TolB-like"/>
</dbReference>
<dbReference type="EMBL" id="JAPWDV010000001">
    <property type="protein sequence ID" value="KAJ6223177.1"/>
    <property type="molecule type" value="Genomic_DNA"/>
</dbReference>
<feature type="compositionally biased region" description="Basic residues" evidence="1">
    <location>
        <begin position="519"/>
        <end position="542"/>
    </location>
</feature>
<dbReference type="Proteomes" id="UP001142055">
    <property type="component" value="Chromosome 1"/>
</dbReference>
<evidence type="ECO:0000313" key="4">
    <source>
        <dbReference type="Proteomes" id="UP001142055"/>
    </source>
</evidence>
<dbReference type="AlphaFoldDB" id="A0A9Q0MCP2"/>
<feature type="region of interest" description="Disordered" evidence="1">
    <location>
        <begin position="427"/>
        <end position="457"/>
    </location>
</feature>
<accession>A0A9Q0MCP2</accession>
<gene>
    <name evidence="3" type="ORF">RDWZM_001722</name>
</gene>
<feature type="region of interest" description="Disordered" evidence="1">
    <location>
        <begin position="490"/>
        <end position="601"/>
    </location>
</feature>
<name>A0A9Q0MCP2_BLOTA</name>
<proteinExistence type="predicted"/>
<feature type="compositionally biased region" description="Polar residues" evidence="1">
    <location>
        <begin position="443"/>
        <end position="457"/>
    </location>
</feature>
<comment type="caution">
    <text evidence="3">The sequence shown here is derived from an EMBL/GenBank/DDBJ whole genome shotgun (WGS) entry which is preliminary data.</text>
</comment>
<organism evidence="3 4">
    <name type="scientific">Blomia tropicalis</name>
    <name type="common">Mite</name>
    <dbReference type="NCBI Taxonomy" id="40697"/>
    <lineage>
        <taxon>Eukaryota</taxon>
        <taxon>Metazoa</taxon>
        <taxon>Ecdysozoa</taxon>
        <taxon>Arthropoda</taxon>
        <taxon>Chelicerata</taxon>
        <taxon>Arachnida</taxon>
        <taxon>Acari</taxon>
        <taxon>Acariformes</taxon>
        <taxon>Sarcoptiformes</taxon>
        <taxon>Astigmata</taxon>
        <taxon>Glycyphagoidea</taxon>
        <taxon>Echimyopodidae</taxon>
        <taxon>Blomia</taxon>
    </lineage>
</organism>
<feature type="compositionally biased region" description="Low complexity" evidence="1">
    <location>
        <begin position="554"/>
        <end position="564"/>
    </location>
</feature>
<evidence type="ECO:0000313" key="3">
    <source>
        <dbReference type="EMBL" id="KAJ6223177.1"/>
    </source>
</evidence>
<sequence length="601" mass="68212">MHGDYLVYSTRTDINRISLNGKTFKGEHSIEKILRTSSYLINTFSVSFKDNIVLYGIDTIYAAPLGAGENLLNLRSHQLLNIPFVKHFTVDWVDYNVYAFKDRALRIYSLRNSLYNRIIHEGSNDVRNIVVEHNQHFIAWIANGNNLVRAGKDGSKVSNVFTSNTKIHCMSIDPSTNRFFYYVQTKIRSRITEKNNDDSKKTDKKDEIVKKKFLFVPYCIRSIMPVNINQYHDSTFVIIQDVIESGDTVYTLKEPSRNGTAVSILKRNNWMITSLQIAQKIVVKQNLCSYPLQSCPNLCVHVTDTDAMCICMERSSCNSYMMTTLPGSNFMATTRAPSISQQVYPKNDNSITKYLMFGSGILLGCFAVFLLYTQMFTSNDEDMSSIMSKSKITKSQFNLNNDQTEDEGIFTKFKNMVANFLGFNSNVDETDGNETDSPKNDSESVNLESINPSMGTISKTNTIKEKSVSISQRMEISAKRKLKYQELNKLLNSKENSRPSRSKNPGMNDDSISNTLSKTKVRNAKKNKKKRKSSSKKRRLATKSKTSNDTKPDSSPAESSAYSSTMNREPRWYDPFECLSRSSKKKSSNNAASNEPIFSSH</sequence>
<dbReference type="Gene3D" id="2.120.10.30">
    <property type="entry name" value="TolB, C-terminal domain"/>
    <property type="match status" value="1"/>
</dbReference>
<keyword evidence="2" id="KW-0472">Membrane</keyword>
<keyword evidence="2" id="KW-1133">Transmembrane helix</keyword>